<sequence>MSQRRADEAAIWVLINDAWKNMSLAQRRLWETISITPEKWTYKPHSNPVPEAWVVAIIGTSHIWYDDYYDEMYDGFYVSEHCRYGETIAQMNGGGGLETAVQILLEKIVI</sequence>
<proteinExistence type="predicted"/>
<evidence type="ECO:0000313" key="2">
    <source>
        <dbReference type="Proteomes" id="UP000633219"/>
    </source>
</evidence>
<comment type="caution">
    <text evidence="1">The sequence shown here is derived from an EMBL/GenBank/DDBJ whole genome shotgun (WGS) entry which is preliminary data.</text>
</comment>
<keyword evidence="2" id="KW-1185">Reference proteome</keyword>
<dbReference type="Proteomes" id="UP000633219">
    <property type="component" value="Unassembled WGS sequence"/>
</dbReference>
<gene>
    <name evidence="1" type="ORF">JJB09_08120</name>
</gene>
<organism evidence="1 2">
    <name type="scientific">Rhizobium setariae</name>
    <dbReference type="NCBI Taxonomy" id="2801340"/>
    <lineage>
        <taxon>Bacteria</taxon>
        <taxon>Pseudomonadati</taxon>
        <taxon>Pseudomonadota</taxon>
        <taxon>Alphaproteobacteria</taxon>
        <taxon>Hyphomicrobiales</taxon>
        <taxon>Rhizobiaceae</taxon>
        <taxon>Rhizobium/Agrobacterium group</taxon>
        <taxon>Rhizobium</taxon>
    </lineage>
</organism>
<reference evidence="1" key="1">
    <citation type="submission" date="2021-01" db="EMBL/GenBank/DDBJ databases">
        <title>Rhizobium sp. strain KVB221 16S ribosomal RNA gene Genome sequencing and assembly.</title>
        <authorList>
            <person name="Kang M."/>
        </authorList>
    </citation>
    <scope>NUCLEOTIDE SEQUENCE</scope>
    <source>
        <strain evidence="1">KVB221</strain>
    </source>
</reference>
<dbReference type="AlphaFoldDB" id="A0A937CLS4"/>
<dbReference type="EMBL" id="JAEQNC010000004">
    <property type="protein sequence ID" value="MBL0371991.1"/>
    <property type="molecule type" value="Genomic_DNA"/>
</dbReference>
<name>A0A937CLS4_9HYPH</name>
<protein>
    <submittedName>
        <fullName evidence="1">Uncharacterized protein</fullName>
    </submittedName>
</protein>
<dbReference type="RefSeq" id="WP_201655852.1">
    <property type="nucleotide sequence ID" value="NZ_JAEQNC010000004.1"/>
</dbReference>
<evidence type="ECO:0000313" key="1">
    <source>
        <dbReference type="EMBL" id="MBL0371991.1"/>
    </source>
</evidence>
<accession>A0A937CLS4</accession>